<keyword evidence="1" id="KW-0732">Signal</keyword>
<evidence type="ECO:0000256" key="1">
    <source>
        <dbReference type="SAM" id="SignalP"/>
    </source>
</evidence>
<keyword evidence="3" id="KW-1185">Reference proteome</keyword>
<dbReference type="AlphaFoldDB" id="A0AAU6WMI7"/>
<evidence type="ECO:0000313" key="3">
    <source>
        <dbReference type="Proteomes" id="UP001463665"/>
    </source>
</evidence>
<dbReference type="NCBIfam" id="TIGR01200">
    <property type="entry name" value="GLPGLI"/>
    <property type="match status" value="1"/>
</dbReference>
<protein>
    <submittedName>
        <fullName evidence="2">GLPGLI family protein</fullName>
    </submittedName>
</protein>
<gene>
    <name evidence="2" type="ORF">AAFP95_18995</name>
</gene>
<dbReference type="EMBL" id="CP154834">
    <property type="protein sequence ID" value="XAO73778.1"/>
    <property type="molecule type" value="Genomic_DNA"/>
</dbReference>
<sequence>MRNYFLILLIFSCLFSFAQQKEEKSFSDIEVQFEYSFTRDTTDVDLSHRSREIMVLDFNPNSSIFYSQQYLAARKVFEQAAIDAQTSANVEIRAADLPKYKISYSILRNGSSIFYTGNISRDVYTFESTYLKWKTDYSETKTILGYKCNKATTVFNNRLFTAWYTKQIPISEGPYRFKGLTGLILQVSDEKNYHSFNAIGIEKKQVEIKPFSKGIPVTREQYLKKRDEFKSNPYPERKNFPKDKRDQMIEAFKKEIPLES</sequence>
<dbReference type="InterPro" id="IPR005901">
    <property type="entry name" value="GLPGLI"/>
</dbReference>
<proteinExistence type="predicted"/>
<reference evidence="2 3" key="1">
    <citation type="submission" date="2024-04" db="EMBL/GenBank/DDBJ databases">
        <title>Genome sequencing and assembly of rice foliar adapted Chryseobacterium endophyticum OsEnb-ALM-A6.</title>
        <authorList>
            <person name="Kumar S."/>
            <person name="Javed M."/>
            <person name="Chouhan V."/>
            <person name="Charishma K."/>
            <person name="Patel A."/>
            <person name="Kumar M."/>
            <person name="Sahu K.P."/>
            <person name="Kumar A."/>
        </authorList>
    </citation>
    <scope>NUCLEOTIDE SEQUENCE [LARGE SCALE GENOMIC DNA]</scope>
    <source>
        <strain evidence="2 3">OsEnb-ALM-A6</strain>
    </source>
</reference>
<dbReference type="Proteomes" id="UP001463665">
    <property type="component" value="Chromosome"/>
</dbReference>
<dbReference type="Pfam" id="PF22252">
    <property type="entry name" value="PNGase_F-II_N"/>
    <property type="match status" value="1"/>
</dbReference>
<feature type="chain" id="PRO_5043772603" evidence="1">
    <location>
        <begin position="19"/>
        <end position="260"/>
    </location>
</feature>
<evidence type="ECO:0000313" key="2">
    <source>
        <dbReference type="EMBL" id="XAO73778.1"/>
    </source>
</evidence>
<organism evidence="2 3">
    <name type="scientific">Chryseobacterium endophyticum</name>
    <dbReference type="NCBI Taxonomy" id="1854762"/>
    <lineage>
        <taxon>Bacteria</taxon>
        <taxon>Pseudomonadati</taxon>
        <taxon>Bacteroidota</taxon>
        <taxon>Flavobacteriia</taxon>
        <taxon>Flavobacteriales</taxon>
        <taxon>Weeksellaceae</taxon>
        <taxon>Chryseobacterium group</taxon>
        <taxon>Chryseobacterium</taxon>
    </lineage>
</organism>
<dbReference type="RefSeq" id="WP_294241042.1">
    <property type="nucleotide sequence ID" value="NZ_CP154834.1"/>
</dbReference>
<name>A0AAU6WMI7_9FLAO</name>
<accession>A0AAU6WMI7</accession>
<feature type="signal peptide" evidence="1">
    <location>
        <begin position="1"/>
        <end position="18"/>
    </location>
</feature>